<dbReference type="PANTHER" id="PTHR21064">
    <property type="entry name" value="AMINOGLYCOSIDE PHOSPHOTRANSFERASE DOMAIN-CONTAINING PROTEIN-RELATED"/>
    <property type="match status" value="1"/>
</dbReference>
<sequence>MINLKNEIIRAYGLNLELKSFGDNEARNNVFLGEGKDKSFIVKLEDVNQLHQVKLSIYVATNLLKSSLVSSSRYVKTKDGENFHVIEDKVVTVQKKEDLISIKFETREDFKVIGEVIGEFHLLLSNMNIKGLKKSDFYKDFMWGKVPLAQSPKRLEEIELFYKKYTPNYELLTKGVVHNDLNLNNIFFVGEKYFLIDFEFLKESPMISDLGVLALELWDYKKGAQDYINKLNYLVEGYEKKFKLSQYDKDKIVNFSLRYLFSDENWYNYWSFNGNKAVRELIPVIREKQNLLLKIIS</sequence>
<gene>
    <name evidence="3" type="primary">thrB_20</name>
    <name evidence="3" type="ORF">SDC9_126895</name>
</gene>
<dbReference type="AlphaFoldDB" id="A0A645CSF6"/>
<dbReference type="Pfam" id="PF01636">
    <property type="entry name" value="APH"/>
    <property type="match status" value="1"/>
</dbReference>
<dbReference type="Gene3D" id="3.90.1200.10">
    <property type="match status" value="1"/>
</dbReference>
<evidence type="ECO:0000313" key="3">
    <source>
        <dbReference type="EMBL" id="MPM79853.1"/>
    </source>
</evidence>
<protein>
    <submittedName>
        <fullName evidence="3">Homoserine kinase</fullName>
        <ecNumber evidence="3">2.7.1.39</ecNumber>
    </submittedName>
</protein>
<name>A0A645CSF6_9ZZZZ</name>
<organism evidence="3">
    <name type="scientific">bioreactor metagenome</name>
    <dbReference type="NCBI Taxonomy" id="1076179"/>
    <lineage>
        <taxon>unclassified sequences</taxon>
        <taxon>metagenomes</taxon>
        <taxon>ecological metagenomes</taxon>
    </lineage>
</organism>
<evidence type="ECO:0000259" key="2">
    <source>
        <dbReference type="Pfam" id="PF01636"/>
    </source>
</evidence>
<feature type="domain" description="Aminoglycoside phosphotransferase" evidence="2">
    <location>
        <begin position="29"/>
        <end position="228"/>
    </location>
</feature>
<dbReference type="EMBL" id="VSSQ01029638">
    <property type="protein sequence ID" value="MPM79853.1"/>
    <property type="molecule type" value="Genomic_DNA"/>
</dbReference>
<dbReference type="InterPro" id="IPR011009">
    <property type="entry name" value="Kinase-like_dom_sf"/>
</dbReference>
<dbReference type="InterPro" id="IPR050249">
    <property type="entry name" value="Pseudomonas-type_ThrB"/>
</dbReference>
<accession>A0A645CSF6</accession>
<dbReference type="GO" id="GO:0004413">
    <property type="term" value="F:homoserine kinase activity"/>
    <property type="evidence" value="ECO:0007669"/>
    <property type="project" value="UniProtKB-EC"/>
</dbReference>
<dbReference type="EC" id="2.7.1.39" evidence="3"/>
<comment type="similarity">
    <text evidence="1">Belongs to the pseudomonas-type ThrB family.</text>
</comment>
<proteinExistence type="inferred from homology"/>
<reference evidence="3" key="1">
    <citation type="submission" date="2019-08" db="EMBL/GenBank/DDBJ databases">
        <authorList>
            <person name="Kucharzyk K."/>
            <person name="Murdoch R.W."/>
            <person name="Higgins S."/>
            <person name="Loffler F."/>
        </authorList>
    </citation>
    <scope>NUCLEOTIDE SEQUENCE</scope>
</reference>
<evidence type="ECO:0000256" key="1">
    <source>
        <dbReference type="ARBA" id="ARBA00038240"/>
    </source>
</evidence>
<dbReference type="InterPro" id="IPR002575">
    <property type="entry name" value="Aminoglycoside_PTrfase"/>
</dbReference>
<keyword evidence="3" id="KW-0808">Transferase</keyword>
<comment type="caution">
    <text evidence="3">The sequence shown here is derived from an EMBL/GenBank/DDBJ whole genome shotgun (WGS) entry which is preliminary data.</text>
</comment>
<dbReference type="PANTHER" id="PTHR21064:SF6">
    <property type="entry name" value="AMINOGLYCOSIDE PHOSPHOTRANSFERASE DOMAIN-CONTAINING PROTEIN"/>
    <property type="match status" value="1"/>
</dbReference>
<dbReference type="SUPFAM" id="SSF56112">
    <property type="entry name" value="Protein kinase-like (PK-like)"/>
    <property type="match status" value="1"/>
</dbReference>
<keyword evidence="3" id="KW-0418">Kinase</keyword>